<keyword evidence="10" id="KW-0812">Transmembrane</keyword>
<dbReference type="GO" id="GO:0004674">
    <property type="term" value="F:protein serine/threonine kinase activity"/>
    <property type="evidence" value="ECO:0007669"/>
    <property type="project" value="UniProtKB-KW"/>
</dbReference>
<dbReference type="PROSITE" id="PS00108">
    <property type="entry name" value="PROTEIN_KINASE_ST"/>
    <property type="match status" value="1"/>
</dbReference>
<keyword evidence="2 12" id="KW-0723">Serine/threonine-protein kinase</keyword>
<feature type="domain" description="Protein kinase" evidence="11">
    <location>
        <begin position="9"/>
        <end position="271"/>
    </location>
</feature>
<evidence type="ECO:0000256" key="6">
    <source>
        <dbReference type="ARBA" id="ARBA00022840"/>
    </source>
</evidence>
<dbReference type="SMART" id="SM00220">
    <property type="entry name" value="S_TKc"/>
    <property type="match status" value="1"/>
</dbReference>
<gene>
    <name evidence="12" type="ORF">FRC98_12305</name>
</gene>
<keyword evidence="13" id="KW-1185">Reference proteome</keyword>
<keyword evidence="10" id="KW-0472">Membrane</keyword>
<dbReference type="OrthoDB" id="5518868at2"/>
<evidence type="ECO:0000256" key="4">
    <source>
        <dbReference type="ARBA" id="ARBA00022741"/>
    </source>
</evidence>
<evidence type="ECO:0000256" key="3">
    <source>
        <dbReference type="ARBA" id="ARBA00022679"/>
    </source>
</evidence>
<dbReference type="CDD" id="cd14014">
    <property type="entry name" value="STKc_PknB_like"/>
    <property type="match status" value="1"/>
</dbReference>
<dbReference type="Proteomes" id="UP000321412">
    <property type="component" value="Unassembled WGS sequence"/>
</dbReference>
<evidence type="ECO:0000256" key="5">
    <source>
        <dbReference type="ARBA" id="ARBA00022777"/>
    </source>
</evidence>
<evidence type="ECO:0000256" key="8">
    <source>
        <dbReference type="ARBA" id="ARBA00048679"/>
    </source>
</evidence>
<reference evidence="12 13" key="1">
    <citation type="submission" date="2019-08" db="EMBL/GenBank/DDBJ databases">
        <title>Bradymonadales sp. TMQ4.</title>
        <authorList>
            <person name="Liang Q."/>
        </authorList>
    </citation>
    <scope>NUCLEOTIDE SEQUENCE [LARGE SCALE GENOMIC DNA]</scope>
    <source>
        <strain evidence="12 13">TMQ4</strain>
    </source>
</reference>
<evidence type="ECO:0000256" key="10">
    <source>
        <dbReference type="SAM" id="Phobius"/>
    </source>
</evidence>
<comment type="catalytic activity">
    <reaction evidence="8">
        <text>L-seryl-[protein] + ATP = O-phospho-L-seryl-[protein] + ADP + H(+)</text>
        <dbReference type="Rhea" id="RHEA:17989"/>
        <dbReference type="Rhea" id="RHEA-COMP:9863"/>
        <dbReference type="Rhea" id="RHEA-COMP:11604"/>
        <dbReference type="ChEBI" id="CHEBI:15378"/>
        <dbReference type="ChEBI" id="CHEBI:29999"/>
        <dbReference type="ChEBI" id="CHEBI:30616"/>
        <dbReference type="ChEBI" id="CHEBI:83421"/>
        <dbReference type="ChEBI" id="CHEBI:456216"/>
        <dbReference type="EC" id="2.7.11.1"/>
    </reaction>
</comment>
<keyword evidence="4 9" id="KW-0547">Nucleotide-binding</keyword>
<evidence type="ECO:0000313" key="12">
    <source>
        <dbReference type="EMBL" id="TXD36612.1"/>
    </source>
</evidence>
<dbReference type="InterPro" id="IPR000719">
    <property type="entry name" value="Prot_kinase_dom"/>
</dbReference>
<dbReference type="RefSeq" id="WP_146981740.1">
    <property type="nucleotide sequence ID" value="NZ_VOSM01000005.1"/>
</dbReference>
<comment type="caution">
    <text evidence="12">The sequence shown here is derived from an EMBL/GenBank/DDBJ whole genome shotgun (WGS) entry which is preliminary data.</text>
</comment>
<evidence type="ECO:0000256" key="7">
    <source>
        <dbReference type="ARBA" id="ARBA00047899"/>
    </source>
</evidence>
<keyword evidence="10" id="KW-1133">Transmembrane helix</keyword>
<comment type="catalytic activity">
    <reaction evidence="7">
        <text>L-threonyl-[protein] + ATP = O-phospho-L-threonyl-[protein] + ADP + H(+)</text>
        <dbReference type="Rhea" id="RHEA:46608"/>
        <dbReference type="Rhea" id="RHEA-COMP:11060"/>
        <dbReference type="Rhea" id="RHEA-COMP:11605"/>
        <dbReference type="ChEBI" id="CHEBI:15378"/>
        <dbReference type="ChEBI" id="CHEBI:30013"/>
        <dbReference type="ChEBI" id="CHEBI:30616"/>
        <dbReference type="ChEBI" id="CHEBI:61977"/>
        <dbReference type="ChEBI" id="CHEBI:456216"/>
        <dbReference type="EC" id="2.7.11.1"/>
    </reaction>
</comment>
<keyword evidence="5 12" id="KW-0418">Kinase</keyword>
<evidence type="ECO:0000256" key="2">
    <source>
        <dbReference type="ARBA" id="ARBA00022527"/>
    </source>
</evidence>
<dbReference type="EMBL" id="VOSM01000005">
    <property type="protein sequence ID" value="TXD36612.1"/>
    <property type="molecule type" value="Genomic_DNA"/>
</dbReference>
<dbReference type="Gene3D" id="1.10.510.10">
    <property type="entry name" value="Transferase(Phosphotransferase) domain 1"/>
    <property type="match status" value="1"/>
</dbReference>
<sequence>MLTLKDGRYHCSEILGEGSMGRTYLATDHHSGQTVALKALYPSRLATLKDFELFEREARILQQLDHPRIPAYIDAFCEGEGDAVCYYIVQAYAGGGDLRELLDSDTRFDEERLLELMIALAEILDYLHSQEPAVVHRDLKPANIIMCDQGKTPTLVDFGAVREVVRLTMGGGSTIIGTFGYMPPEQLMGRALPASDLYSLGITSLECLTRRTPSDLHGEDAAAMIEELNGVSTDLKRVLRRLCAPRIDERYPSAKDLLQDLQQLKSAQTLIHIDRLERDIARRQREREKALVNATGTAVTFLAGIIGFIVVAAGFVGAILVLREMLTNLELPIIAAMAVSIVGMFIPLVILGARYIRDAWQPPPSNWLKLKGTFTGITSAPSAEGNQTFYYLNYTFEHRGQPFENKITLAATSTNPFRRSDEIIERMSRLHDLAGTEFDVFVDPANPHNHLNIEFYDDKQNFVEPVHHFDPNHVHHPA</sequence>
<organism evidence="12 13">
    <name type="scientific">Lujinxingia vulgaris</name>
    <dbReference type="NCBI Taxonomy" id="2600176"/>
    <lineage>
        <taxon>Bacteria</taxon>
        <taxon>Deltaproteobacteria</taxon>
        <taxon>Bradymonadales</taxon>
        <taxon>Lujinxingiaceae</taxon>
        <taxon>Lujinxingia</taxon>
    </lineage>
</organism>
<dbReference type="EC" id="2.7.11.1" evidence="1"/>
<dbReference type="SUPFAM" id="SSF56112">
    <property type="entry name" value="Protein kinase-like (PK-like)"/>
    <property type="match status" value="1"/>
</dbReference>
<protein>
    <recommendedName>
        <fullName evidence="1">non-specific serine/threonine protein kinase</fullName>
        <ecNumber evidence="1">2.7.11.1</ecNumber>
    </recommendedName>
</protein>
<evidence type="ECO:0000259" key="11">
    <source>
        <dbReference type="PROSITE" id="PS50011"/>
    </source>
</evidence>
<dbReference type="PROSITE" id="PS50011">
    <property type="entry name" value="PROTEIN_KINASE_DOM"/>
    <property type="match status" value="1"/>
</dbReference>
<feature type="binding site" evidence="9">
    <location>
        <position position="38"/>
    </location>
    <ligand>
        <name>ATP</name>
        <dbReference type="ChEBI" id="CHEBI:30616"/>
    </ligand>
</feature>
<accession>A0A5C6X8H9</accession>
<dbReference type="InterPro" id="IPR017441">
    <property type="entry name" value="Protein_kinase_ATP_BS"/>
</dbReference>
<dbReference type="PANTHER" id="PTHR24363:SF0">
    <property type="entry name" value="SERINE_THREONINE KINASE LIKE DOMAIN CONTAINING 1"/>
    <property type="match status" value="1"/>
</dbReference>
<proteinExistence type="predicted"/>
<dbReference type="PROSITE" id="PS00107">
    <property type="entry name" value="PROTEIN_KINASE_ATP"/>
    <property type="match status" value="1"/>
</dbReference>
<dbReference type="InterPro" id="IPR008271">
    <property type="entry name" value="Ser/Thr_kinase_AS"/>
</dbReference>
<keyword evidence="6 9" id="KW-0067">ATP-binding</keyword>
<name>A0A5C6X8H9_9DELT</name>
<feature type="transmembrane region" description="Helical" evidence="10">
    <location>
        <begin position="333"/>
        <end position="356"/>
    </location>
</feature>
<evidence type="ECO:0000256" key="9">
    <source>
        <dbReference type="PROSITE-ProRule" id="PRU10141"/>
    </source>
</evidence>
<evidence type="ECO:0000313" key="13">
    <source>
        <dbReference type="Proteomes" id="UP000321412"/>
    </source>
</evidence>
<dbReference type="GO" id="GO:0005524">
    <property type="term" value="F:ATP binding"/>
    <property type="evidence" value="ECO:0007669"/>
    <property type="project" value="UniProtKB-UniRule"/>
</dbReference>
<dbReference type="Pfam" id="PF00069">
    <property type="entry name" value="Pkinase"/>
    <property type="match status" value="1"/>
</dbReference>
<dbReference type="InterPro" id="IPR011009">
    <property type="entry name" value="Kinase-like_dom_sf"/>
</dbReference>
<keyword evidence="3" id="KW-0808">Transferase</keyword>
<feature type="transmembrane region" description="Helical" evidence="10">
    <location>
        <begin position="290"/>
        <end position="321"/>
    </location>
</feature>
<dbReference type="PANTHER" id="PTHR24363">
    <property type="entry name" value="SERINE/THREONINE PROTEIN KINASE"/>
    <property type="match status" value="1"/>
</dbReference>
<dbReference type="AlphaFoldDB" id="A0A5C6X8H9"/>
<evidence type="ECO:0000256" key="1">
    <source>
        <dbReference type="ARBA" id="ARBA00012513"/>
    </source>
</evidence>